<evidence type="ECO:0000259" key="2">
    <source>
        <dbReference type="Pfam" id="PF00501"/>
    </source>
</evidence>
<accession>A0A2S6A9E8</accession>
<keyword evidence="1 4" id="KW-0436">Ligase</keyword>
<evidence type="ECO:0000313" key="4">
    <source>
        <dbReference type="EMBL" id="PPJ29946.1"/>
    </source>
</evidence>
<dbReference type="PROSITE" id="PS00455">
    <property type="entry name" value="AMP_BINDING"/>
    <property type="match status" value="1"/>
</dbReference>
<proteinExistence type="predicted"/>
<reference evidence="4 5" key="1">
    <citation type="submission" date="2018-02" db="EMBL/GenBank/DDBJ databases">
        <title>8 Nocardia nova and 1 Nocardia cyriacigeorgica strain used for evolution to TMP-SMX.</title>
        <authorList>
            <person name="Mehta H."/>
            <person name="Weng J."/>
            <person name="Shamoo Y."/>
        </authorList>
    </citation>
    <scope>NUCLEOTIDE SEQUENCE [LARGE SCALE GENOMIC DNA]</scope>
    <source>
        <strain evidence="4 5">BAA2227</strain>
    </source>
</reference>
<dbReference type="InterPro" id="IPR025110">
    <property type="entry name" value="AMP-bd_C"/>
</dbReference>
<dbReference type="Gene3D" id="3.40.50.12780">
    <property type="entry name" value="N-terminal domain of ligase-like"/>
    <property type="match status" value="1"/>
</dbReference>
<protein>
    <submittedName>
        <fullName evidence="4">O-succinylbenzoate--CoA ligase</fullName>
    </submittedName>
</protein>
<dbReference type="Pfam" id="PF13193">
    <property type="entry name" value="AMP-binding_C"/>
    <property type="match status" value="1"/>
</dbReference>
<gene>
    <name evidence="4" type="ORF">C5F51_10865</name>
</gene>
<organism evidence="4 5">
    <name type="scientific">Nocardia nova</name>
    <dbReference type="NCBI Taxonomy" id="37330"/>
    <lineage>
        <taxon>Bacteria</taxon>
        <taxon>Bacillati</taxon>
        <taxon>Actinomycetota</taxon>
        <taxon>Actinomycetes</taxon>
        <taxon>Mycobacteriales</taxon>
        <taxon>Nocardiaceae</taxon>
        <taxon>Nocardia</taxon>
    </lineage>
</organism>
<dbReference type="InterPro" id="IPR000873">
    <property type="entry name" value="AMP-dep_synth/lig_dom"/>
</dbReference>
<dbReference type="GO" id="GO:0044550">
    <property type="term" value="P:secondary metabolite biosynthetic process"/>
    <property type="evidence" value="ECO:0007669"/>
    <property type="project" value="TreeGrafter"/>
</dbReference>
<dbReference type="RefSeq" id="WP_064904170.1">
    <property type="nucleotide sequence ID" value="NZ_JADLQW010000007.1"/>
</dbReference>
<dbReference type="InterPro" id="IPR042099">
    <property type="entry name" value="ANL_N_sf"/>
</dbReference>
<dbReference type="Proteomes" id="UP000238356">
    <property type="component" value="Unassembled WGS sequence"/>
</dbReference>
<dbReference type="AlphaFoldDB" id="A0A2S6A9E8"/>
<dbReference type="InterPro" id="IPR045851">
    <property type="entry name" value="AMP-bd_C_sf"/>
</dbReference>
<keyword evidence="5" id="KW-1185">Reference proteome</keyword>
<name>A0A2S6A9E8_9NOCA</name>
<sequence length="502" mass="53107">MNLVEFFVGRHLDSPRKDAPAYIDSELGEIGYTELYRAAGAFADLLSGNGVAPGSRAMVLADDSVATVVAVLGLWWHGCAAVPVNPALSDKEIGFIAADSGVKFGYVDVSGTRLSRLAAALPDIGQFRNHVRELILRQRRSGEAATPPPQQQWLPDQEALVQYTSGSTGVPKGVAHRASALQWVPSGFGRIAALAPGDIVLSTAKLSFAYGFGNSLLLPLHAGATTVLLNGGVDAQFVAAALRRHRPTVLFSVPRLYAALAESFDDRGSRLRLAVSAGEALPADLSERVMRRLGVPLVNSLGTTEALYILLATNPAEPGPGTIGRPVPGVRATVRDQDGRILDGDEVQGRLHVAGPSVAAGYLDRPEATRETFADGGAYTGDIVRRTRGGPIYYVGRADDFLNLGGYKVAPAEIEGVVRAVVGVRDCAVVGVADDHGLQQAVLFVVVEGDRESSAVRRAVIACLRAELASLKRPSRIELVDALPTTWTGKLARNQLRAIGAH</sequence>
<evidence type="ECO:0000256" key="1">
    <source>
        <dbReference type="ARBA" id="ARBA00022598"/>
    </source>
</evidence>
<evidence type="ECO:0000313" key="5">
    <source>
        <dbReference type="Proteomes" id="UP000238356"/>
    </source>
</evidence>
<feature type="domain" description="AMP-dependent synthetase/ligase" evidence="2">
    <location>
        <begin position="16"/>
        <end position="363"/>
    </location>
</feature>
<dbReference type="Gene3D" id="3.30.300.30">
    <property type="match status" value="1"/>
</dbReference>
<dbReference type="PANTHER" id="PTHR43352:SF1">
    <property type="entry name" value="ANTHRANILATE--COA LIGASE"/>
    <property type="match status" value="1"/>
</dbReference>
<dbReference type="InterPro" id="IPR020845">
    <property type="entry name" value="AMP-binding_CS"/>
</dbReference>
<dbReference type="PANTHER" id="PTHR43352">
    <property type="entry name" value="ACETYL-COA SYNTHETASE"/>
    <property type="match status" value="1"/>
</dbReference>
<comment type="caution">
    <text evidence="4">The sequence shown here is derived from an EMBL/GenBank/DDBJ whole genome shotgun (WGS) entry which is preliminary data.</text>
</comment>
<dbReference type="EMBL" id="PSZD01000005">
    <property type="protein sequence ID" value="PPJ29946.1"/>
    <property type="molecule type" value="Genomic_DNA"/>
</dbReference>
<dbReference type="GeneID" id="66720544"/>
<dbReference type="SUPFAM" id="SSF56801">
    <property type="entry name" value="Acetyl-CoA synthetase-like"/>
    <property type="match status" value="1"/>
</dbReference>
<evidence type="ECO:0000259" key="3">
    <source>
        <dbReference type="Pfam" id="PF13193"/>
    </source>
</evidence>
<feature type="domain" description="AMP-binding enzyme C-terminal" evidence="3">
    <location>
        <begin position="413"/>
        <end position="490"/>
    </location>
</feature>
<dbReference type="GO" id="GO:0016878">
    <property type="term" value="F:acid-thiol ligase activity"/>
    <property type="evidence" value="ECO:0007669"/>
    <property type="project" value="TreeGrafter"/>
</dbReference>
<dbReference type="Pfam" id="PF00501">
    <property type="entry name" value="AMP-binding"/>
    <property type="match status" value="1"/>
</dbReference>